<name>A0A1H8D0I0_9FIRM</name>
<evidence type="ECO:0000313" key="2">
    <source>
        <dbReference type="EMBL" id="SEM99957.1"/>
    </source>
</evidence>
<sequence>MDEEYSLFIPEDISTNKEFGFGLEKADTKKAVILSLIGGVPIALSFFLTHSDMFSIIGTLTWIFISFGGYAKMPNGKRHSFEQAKIMLNFRRCQKYFPYQYKEEWR</sequence>
<dbReference type="OrthoDB" id="1848927at2"/>
<evidence type="ECO:0000313" key="3">
    <source>
        <dbReference type="Proteomes" id="UP000199158"/>
    </source>
</evidence>
<evidence type="ECO:0000256" key="1">
    <source>
        <dbReference type="SAM" id="Phobius"/>
    </source>
</evidence>
<proteinExistence type="predicted"/>
<keyword evidence="1" id="KW-0472">Membrane</keyword>
<organism evidence="2 3">
    <name type="scientific">Hydrogenoanaerobacterium saccharovorans</name>
    <dbReference type="NCBI Taxonomy" id="474960"/>
    <lineage>
        <taxon>Bacteria</taxon>
        <taxon>Bacillati</taxon>
        <taxon>Bacillota</taxon>
        <taxon>Clostridia</taxon>
        <taxon>Eubacteriales</taxon>
        <taxon>Oscillospiraceae</taxon>
        <taxon>Hydrogenoanaerobacterium</taxon>
    </lineage>
</organism>
<evidence type="ECO:0008006" key="4">
    <source>
        <dbReference type="Google" id="ProtNLM"/>
    </source>
</evidence>
<keyword evidence="1" id="KW-1133">Transmembrane helix</keyword>
<reference evidence="2 3" key="1">
    <citation type="submission" date="2016-10" db="EMBL/GenBank/DDBJ databases">
        <authorList>
            <person name="de Groot N.N."/>
        </authorList>
    </citation>
    <scope>NUCLEOTIDE SEQUENCE [LARGE SCALE GENOMIC DNA]</scope>
    <source>
        <strain evidence="2 3">CGMCC 1.5070</strain>
    </source>
</reference>
<keyword evidence="1" id="KW-0812">Transmembrane</keyword>
<gene>
    <name evidence="2" type="ORF">SAMN05216180_2403</name>
</gene>
<dbReference type="AlphaFoldDB" id="A0A1H8D0I0"/>
<dbReference type="RefSeq" id="WP_092755480.1">
    <property type="nucleotide sequence ID" value="NZ_FOCG01000002.1"/>
</dbReference>
<dbReference type="Proteomes" id="UP000199158">
    <property type="component" value="Unassembled WGS sequence"/>
</dbReference>
<feature type="transmembrane region" description="Helical" evidence="1">
    <location>
        <begin position="54"/>
        <end position="71"/>
    </location>
</feature>
<dbReference type="EMBL" id="FOCG01000002">
    <property type="protein sequence ID" value="SEM99957.1"/>
    <property type="molecule type" value="Genomic_DNA"/>
</dbReference>
<keyword evidence="3" id="KW-1185">Reference proteome</keyword>
<protein>
    <recommendedName>
        <fullName evidence="4">PrgI family protein</fullName>
    </recommendedName>
</protein>
<dbReference type="STRING" id="474960.SAMN05216180_2403"/>
<accession>A0A1H8D0I0</accession>
<feature type="transmembrane region" description="Helical" evidence="1">
    <location>
        <begin position="31"/>
        <end position="48"/>
    </location>
</feature>